<dbReference type="CDD" id="cd13959">
    <property type="entry name" value="PT_UbiA_COQ2"/>
    <property type="match status" value="1"/>
</dbReference>
<evidence type="ECO:0000313" key="13">
    <source>
        <dbReference type="EMBL" id="ABQ28425.1"/>
    </source>
</evidence>
<dbReference type="GO" id="GO:0005886">
    <property type="term" value="C:plasma membrane"/>
    <property type="evidence" value="ECO:0007669"/>
    <property type="project" value="TreeGrafter"/>
</dbReference>
<keyword evidence="14" id="KW-1185">Reference proteome</keyword>
<sequence>MNLFDKIKVFLEMIKFSHTIFALPFAFTGALLAARGLPTAYQTLWILMAMVGARTAAMSLNRMIDAEIDGQNPRTSGRALPAGLLSKGMVAVFIALSLTLMLFAARMLNPLCLYLSPVALFFLVLYSYCKRFTALAHVVLGLCLAAAPLGAWIAITGTIELPAVLLALAVLLWVAGFDILYALQDLEFDRTSGLHSIPVRLGISGSLWTARIFHLLMIALLTGLFFLLHLGPYFFVGLTITVILTAYEHWLLRDGDLTRLDAAFFNMNGYISVTVLVFTLLDILFYRGGA</sequence>
<dbReference type="EMBL" id="CP000698">
    <property type="protein sequence ID" value="ABQ28425.1"/>
    <property type="molecule type" value="Genomic_DNA"/>
</dbReference>
<dbReference type="RefSeq" id="WP_011941055.1">
    <property type="nucleotide sequence ID" value="NC_009483.1"/>
</dbReference>
<dbReference type="GO" id="GO:0008412">
    <property type="term" value="F:4-hydroxybenzoate polyprenyltransferase activity"/>
    <property type="evidence" value="ECO:0007669"/>
    <property type="project" value="UniProtKB-EC"/>
</dbReference>
<dbReference type="PANTHER" id="PTHR11048">
    <property type="entry name" value="PRENYLTRANSFERASES"/>
    <property type="match status" value="1"/>
</dbReference>
<dbReference type="EC" id="2.5.1.39" evidence="11"/>
<dbReference type="Gene3D" id="1.10.357.140">
    <property type="entry name" value="UbiA prenyltransferase"/>
    <property type="match status" value="1"/>
</dbReference>
<evidence type="ECO:0000256" key="9">
    <source>
        <dbReference type="ARBA" id="ARBA00022989"/>
    </source>
</evidence>
<dbReference type="NCBIfam" id="NF009524">
    <property type="entry name" value="PRK12886.1"/>
    <property type="match status" value="1"/>
</dbReference>
<feature type="transmembrane region" description="Helical" evidence="12">
    <location>
        <begin position="111"/>
        <end position="128"/>
    </location>
</feature>
<feature type="transmembrane region" description="Helical" evidence="12">
    <location>
        <begin position="20"/>
        <end position="38"/>
    </location>
</feature>
<evidence type="ECO:0000256" key="8">
    <source>
        <dbReference type="ARBA" id="ARBA00022692"/>
    </source>
</evidence>
<dbReference type="Proteomes" id="UP000006695">
    <property type="component" value="Chromosome"/>
</dbReference>
<evidence type="ECO:0000256" key="2">
    <source>
        <dbReference type="ARBA" id="ARBA00004141"/>
    </source>
</evidence>
<dbReference type="NCBIfam" id="TIGR01475">
    <property type="entry name" value="ubiA_other"/>
    <property type="match status" value="1"/>
</dbReference>
<evidence type="ECO:0000256" key="12">
    <source>
        <dbReference type="SAM" id="Phobius"/>
    </source>
</evidence>
<dbReference type="GO" id="GO:0006744">
    <property type="term" value="P:ubiquinone biosynthetic process"/>
    <property type="evidence" value="ECO:0007669"/>
    <property type="project" value="UniProtKB-KW"/>
</dbReference>
<feature type="transmembrane region" description="Helical" evidence="12">
    <location>
        <begin position="161"/>
        <end position="183"/>
    </location>
</feature>
<keyword evidence="10 12" id="KW-0472">Membrane</keyword>
<keyword evidence="4" id="KW-1003">Cell membrane</keyword>
<dbReference type="AlphaFoldDB" id="A5G9F7"/>
<evidence type="ECO:0000256" key="3">
    <source>
        <dbReference type="ARBA" id="ARBA00005985"/>
    </source>
</evidence>
<comment type="subcellular location">
    <subcellularLocation>
        <location evidence="2">Membrane</location>
        <topology evidence="2">Multi-pass membrane protein</topology>
    </subcellularLocation>
</comment>
<comment type="cofactor">
    <cofactor evidence="1">
        <name>Mg(2+)</name>
        <dbReference type="ChEBI" id="CHEBI:18420"/>
    </cofactor>
</comment>
<keyword evidence="7" id="KW-0831">Ubiquinone biosynthesis</keyword>
<dbReference type="Gene3D" id="1.20.120.1780">
    <property type="entry name" value="UbiA prenyltransferase"/>
    <property type="match status" value="1"/>
</dbReference>
<keyword evidence="5" id="KW-0997">Cell inner membrane</keyword>
<dbReference type="STRING" id="351605.Gura_4282"/>
<reference evidence="13 14" key="1">
    <citation type="submission" date="2007-05" db="EMBL/GenBank/DDBJ databases">
        <title>Complete sequence of Geobacter uraniireducens Rf4.</title>
        <authorList>
            <consortium name="US DOE Joint Genome Institute"/>
            <person name="Copeland A."/>
            <person name="Lucas S."/>
            <person name="Lapidus A."/>
            <person name="Barry K."/>
            <person name="Detter J.C."/>
            <person name="Glavina del Rio T."/>
            <person name="Hammon N."/>
            <person name="Israni S."/>
            <person name="Dalin E."/>
            <person name="Tice H."/>
            <person name="Pitluck S."/>
            <person name="Chertkov O."/>
            <person name="Brettin T."/>
            <person name="Bruce D."/>
            <person name="Han C."/>
            <person name="Schmutz J."/>
            <person name="Larimer F."/>
            <person name="Land M."/>
            <person name="Hauser L."/>
            <person name="Kyrpides N."/>
            <person name="Mikhailova N."/>
            <person name="Shelobolina E."/>
            <person name="Aklujkar M."/>
            <person name="Lovley D."/>
            <person name="Richardson P."/>
        </authorList>
    </citation>
    <scope>NUCLEOTIDE SEQUENCE [LARGE SCALE GENOMIC DNA]</scope>
    <source>
        <strain evidence="13 14">Rf4</strain>
    </source>
</reference>
<keyword evidence="8 12" id="KW-0812">Transmembrane</keyword>
<dbReference type="FunFam" id="1.20.120.1780:FF:000001">
    <property type="entry name" value="4-hydroxybenzoate octaprenyltransferase"/>
    <property type="match status" value="1"/>
</dbReference>
<dbReference type="InterPro" id="IPR039653">
    <property type="entry name" value="Prenyltransferase"/>
</dbReference>
<feature type="transmembrane region" description="Helical" evidence="12">
    <location>
        <begin position="44"/>
        <end position="64"/>
    </location>
</feature>
<evidence type="ECO:0000313" key="14">
    <source>
        <dbReference type="Proteomes" id="UP000006695"/>
    </source>
</evidence>
<proteinExistence type="inferred from homology"/>
<evidence type="ECO:0000256" key="4">
    <source>
        <dbReference type="ARBA" id="ARBA00022475"/>
    </source>
</evidence>
<evidence type="ECO:0000256" key="6">
    <source>
        <dbReference type="ARBA" id="ARBA00022679"/>
    </source>
</evidence>
<gene>
    <name evidence="13" type="ordered locus">Gura_4282</name>
</gene>
<organism evidence="13 14">
    <name type="scientific">Geotalea uraniireducens (strain Rf4)</name>
    <name type="common">Geobacter uraniireducens</name>
    <dbReference type="NCBI Taxonomy" id="351605"/>
    <lineage>
        <taxon>Bacteria</taxon>
        <taxon>Pseudomonadati</taxon>
        <taxon>Thermodesulfobacteriota</taxon>
        <taxon>Desulfuromonadia</taxon>
        <taxon>Geobacterales</taxon>
        <taxon>Geobacteraceae</taxon>
        <taxon>Geotalea</taxon>
    </lineage>
</organism>
<evidence type="ECO:0000256" key="1">
    <source>
        <dbReference type="ARBA" id="ARBA00001946"/>
    </source>
</evidence>
<dbReference type="InterPro" id="IPR006371">
    <property type="entry name" value="Polyprenyltransferase_UbiA-li"/>
</dbReference>
<dbReference type="HOGENOM" id="CLU_034879_5_1_7"/>
<dbReference type="PANTHER" id="PTHR11048:SF28">
    <property type="entry name" value="4-HYDROXYBENZOATE POLYPRENYLTRANSFERASE, MITOCHONDRIAL"/>
    <property type="match status" value="1"/>
</dbReference>
<dbReference type="Pfam" id="PF01040">
    <property type="entry name" value="UbiA"/>
    <property type="match status" value="1"/>
</dbReference>
<protein>
    <recommendedName>
        <fullName evidence="11">4-hydroxybenzoate polyprenyltransferase</fullName>
        <ecNumber evidence="11">2.5.1.39</ecNumber>
    </recommendedName>
</protein>
<dbReference type="OrthoDB" id="9782418at2"/>
<dbReference type="InterPro" id="IPR000537">
    <property type="entry name" value="UbiA_prenyltransferase"/>
</dbReference>
<evidence type="ECO:0000256" key="11">
    <source>
        <dbReference type="ARBA" id="ARBA00034524"/>
    </source>
</evidence>
<feature type="transmembrane region" description="Helical" evidence="12">
    <location>
        <begin position="203"/>
        <end position="227"/>
    </location>
</feature>
<name>A5G9F7_GEOUR</name>
<keyword evidence="9 12" id="KW-1133">Transmembrane helix</keyword>
<dbReference type="InterPro" id="IPR044878">
    <property type="entry name" value="UbiA_sf"/>
</dbReference>
<keyword evidence="6 13" id="KW-0808">Transferase</keyword>
<feature type="transmembrane region" description="Helical" evidence="12">
    <location>
        <begin position="264"/>
        <end position="286"/>
    </location>
</feature>
<feature type="transmembrane region" description="Helical" evidence="12">
    <location>
        <begin position="233"/>
        <end position="252"/>
    </location>
</feature>
<accession>A5G9F7</accession>
<comment type="similarity">
    <text evidence="3">Belongs to the UbiA prenyltransferase family.</text>
</comment>
<feature type="transmembrane region" description="Helical" evidence="12">
    <location>
        <begin position="84"/>
        <end position="105"/>
    </location>
</feature>
<evidence type="ECO:0000256" key="7">
    <source>
        <dbReference type="ARBA" id="ARBA00022688"/>
    </source>
</evidence>
<dbReference type="KEGG" id="gur:Gura_4282"/>
<evidence type="ECO:0000256" key="10">
    <source>
        <dbReference type="ARBA" id="ARBA00023136"/>
    </source>
</evidence>
<dbReference type="FunFam" id="1.10.357.140:FF:000008">
    <property type="entry name" value="4-hydroxybenzoate octaprenyltransferase"/>
    <property type="match status" value="1"/>
</dbReference>
<evidence type="ECO:0000256" key="5">
    <source>
        <dbReference type="ARBA" id="ARBA00022519"/>
    </source>
</evidence>
<feature type="transmembrane region" description="Helical" evidence="12">
    <location>
        <begin position="135"/>
        <end position="155"/>
    </location>
</feature>